<dbReference type="AlphaFoldDB" id="A0A7Y8BSN6"/>
<organism evidence="4 5">
    <name type="scientific">Pseudomonas gingeri</name>
    <dbReference type="NCBI Taxonomy" id="117681"/>
    <lineage>
        <taxon>Bacteria</taxon>
        <taxon>Pseudomonadati</taxon>
        <taxon>Pseudomonadota</taxon>
        <taxon>Gammaproteobacteria</taxon>
        <taxon>Pseudomonadales</taxon>
        <taxon>Pseudomonadaceae</taxon>
        <taxon>Pseudomonas</taxon>
    </lineage>
</organism>
<dbReference type="Gene3D" id="1.10.287.110">
    <property type="entry name" value="DnaJ domain"/>
    <property type="match status" value="1"/>
</dbReference>
<evidence type="ECO:0000313" key="5">
    <source>
        <dbReference type="Proteomes" id="UP000522864"/>
    </source>
</evidence>
<keyword evidence="1" id="KW-0143">Chaperone</keyword>
<dbReference type="SUPFAM" id="SSF46565">
    <property type="entry name" value="Chaperone J-domain"/>
    <property type="match status" value="1"/>
</dbReference>
<keyword evidence="2" id="KW-0472">Membrane</keyword>
<evidence type="ECO:0000256" key="1">
    <source>
        <dbReference type="ARBA" id="ARBA00023186"/>
    </source>
</evidence>
<feature type="transmembrane region" description="Helical" evidence="2">
    <location>
        <begin position="396"/>
        <end position="415"/>
    </location>
</feature>
<name>A0A7Y8BSN6_9PSED</name>
<evidence type="ECO:0000256" key="2">
    <source>
        <dbReference type="SAM" id="Phobius"/>
    </source>
</evidence>
<feature type="transmembrane region" description="Helical" evidence="2">
    <location>
        <begin position="458"/>
        <end position="484"/>
    </location>
</feature>
<dbReference type="InterPro" id="IPR001623">
    <property type="entry name" value="DnaJ_domain"/>
</dbReference>
<reference evidence="4 5" key="1">
    <citation type="submission" date="2020-04" db="EMBL/GenBank/DDBJ databases">
        <title>Molecular characterization of pseudomonads from Agaricus bisporus reveal novel blotch 2 pathogens in Western Europe.</title>
        <authorList>
            <person name="Taparia T."/>
            <person name="Krijger M."/>
            <person name="Haynes E."/>
            <person name="Elpinstone J.G."/>
            <person name="Noble R."/>
            <person name="Van Der Wolf J."/>
        </authorList>
    </citation>
    <scope>NUCLEOTIDE SEQUENCE [LARGE SCALE GENOMIC DNA]</scope>
    <source>
        <strain evidence="4 5">G9001</strain>
    </source>
</reference>
<evidence type="ECO:0000259" key="3">
    <source>
        <dbReference type="PROSITE" id="PS50076"/>
    </source>
</evidence>
<accession>A0A7Y8BSN6</accession>
<evidence type="ECO:0000313" key="4">
    <source>
        <dbReference type="EMBL" id="NWB86449.1"/>
    </source>
</evidence>
<gene>
    <name evidence="4" type="ORF">HX830_16365</name>
</gene>
<keyword evidence="2" id="KW-1133">Transmembrane helix</keyword>
<feature type="transmembrane region" description="Helical" evidence="2">
    <location>
        <begin position="516"/>
        <end position="538"/>
    </location>
</feature>
<dbReference type="InterPro" id="IPR036869">
    <property type="entry name" value="J_dom_sf"/>
</dbReference>
<dbReference type="EMBL" id="JACAQA010000010">
    <property type="protein sequence ID" value="NWB86449.1"/>
    <property type="molecule type" value="Genomic_DNA"/>
</dbReference>
<sequence length="544" mass="63122">MNCWTLLQLPEDADERSIKRSYARLLKSNRPDEDAEGFQRLREAYEHALEIARWRDDDSPEEAPSLPVTVLTADAMEHAQTYEWSWPADIQALNTRPAAPVRDDPIPSLLADLTEQNLPERWQQARQQQCADAFQQALLNLCFEQPGLRRSIAAWAVQQLEWLTPWQTVRMTPWQAEALSSGLLQEYRQTLQDLMEAGQERPFLQQLKNYLQQPWIKVFDRSQEWQRIVLQLLNETQWSVPLFDRVCQAFGWDDQAGVTPEPLWIWQSLNRRCEREAFYGELQTRALNHFEGEPVQKAAFVLLTPLSLWQLGLEFKGFTHSHWQACQDLADQLTHRYPELIERLPNPDVFFWRKFLPRAVPPSSWRWLWAGCSLALILSTIPAWQTWQAKGELGTHLLVSLLTGLVPVIVGTYAMNVWQAISRQLLTIDLWLSEYLLPKRINPNRYWLVIRHGVPQAIIALLFLAWSGGLGMATFIGIGAIGLFDSKRQGGERPESIWRHPWRAILHFTHWSPLQLGFFLLMLCITITCLLVVPGYPLTADRRR</sequence>
<dbReference type="RefSeq" id="WP_177101216.1">
    <property type="nucleotide sequence ID" value="NZ_JACAQA010000010.1"/>
</dbReference>
<feature type="domain" description="J" evidence="3">
    <location>
        <begin position="2"/>
        <end position="53"/>
    </location>
</feature>
<proteinExistence type="predicted"/>
<dbReference type="CDD" id="cd06257">
    <property type="entry name" value="DnaJ"/>
    <property type="match status" value="1"/>
</dbReference>
<protein>
    <submittedName>
        <fullName evidence="4">J domain-containing protein</fullName>
    </submittedName>
</protein>
<dbReference type="Proteomes" id="UP000522864">
    <property type="component" value="Unassembled WGS sequence"/>
</dbReference>
<keyword evidence="2" id="KW-0812">Transmembrane</keyword>
<dbReference type="PROSITE" id="PS50076">
    <property type="entry name" value="DNAJ_2"/>
    <property type="match status" value="1"/>
</dbReference>
<comment type="caution">
    <text evidence="4">The sequence shown here is derived from an EMBL/GenBank/DDBJ whole genome shotgun (WGS) entry which is preliminary data.</text>
</comment>